<keyword evidence="10" id="KW-0255">Endonuclease</keyword>
<evidence type="ECO:0000256" key="6">
    <source>
        <dbReference type="ARBA" id="ARBA00023242"/>
    </source>
</evidence>
<dbReference type="CDD" id="cd22325">
    <property type="entry name" value="ERCC1_C-like"/>
    <property type="match status" value="1"/>
</dbReference>
<evidence type="ECO:0000256" key="8">
    <source>
        <dbReference type="SAM" id="MobiDB-lite"/>
    </source>
</evidence>
<dbReference type="Gene3D" id="1.10.150.20">
    <property type="entry name" value="5' to 3' exonuclease, C-terminal subdomain"/>
    <property type="match status" value="1"/>
</dbReference>
<organism evidence="10 11">
    <name type="scientific">Entomortierella chlamydospora</name>
    <dbReference type="NCBI Taxonomy" id="101097"/>
    <lineage>
        <taxon>Eukaryota</taxon>
        <taxon>Fungi</taxon>
        <taxon>Fungi incertae sedis</taxon>
        <taxon>Mucoromycota</taxon>
        <taxon>Mortierellomycotina</taxon>
        <taxon>Mortierellomycetes</taxon>
        <taxon>Mortierellales</taxon>
        <taxon>Mortierellaceae</taxon>
        <taxon>Entomortierella</taxon>
    </lineage>
</organism>
<accession>A0A9P6MKZ9</accession>
<dbReference type="GO" id="GO:0000110">
    <property type="term" value="C:nucleotide-excision repair factor 1 complex"/>
    <property type="evidence" value="ECO:0007669"/>
    <property type="project" value="TreeGrafter"/>
</dbReference>
<keyword evidence="10" id="KW-0540">Nuclease</keyword>
<name>A0A9P6MKZ9_9FUNG</name>
<dbReference type="OrthoDB" id="10262814at2759"/>
<dbReference type="SUPFAM" id="SSF52980">
    <property type="entry name" value="Restriction endonuclease-like"/>
    <property type="match status" value="1"/>
</dbReference>
<keyword evidence="11" id="KW-1185">Reference proteome</keyword>
<dbReference type="EMBL" id="JAAAID010002552">
    <property type="protein sequence ID" value="KAG0006784.1"/>
    <property type="molecule type" value="Genomic_DNA"/>
</dbReference>
<dbReference type="GO" id="GO:0003697">
    <property type="term" value="F:single-stranded DNA binding"/>
    <property type="evidence" value="ECO:0007669"/>
    <property type="project" value="TreeGrafter"/>
</dbReference>
<dbReference type="AlphaFoldDB" id="A0A9P6MKZ9"/>
<dbReference type="InterPro" id="IPR047260">
    <property type="entry name" value="ERCC1-like_central_dom"/>
</dbReference>
<dbReference type="GO" id="GO:0003684">
    <property type="term" value="F:damaged DNA binding"/>
    <property type="evidence" value="ECO:0007669"/>
    <property type="project" value="InterPro"/>
</dbReference>
<keyword evidence="6" id="KW-0539">Nucleus</keyword>
<dbReference type="GO" id="GO:0070522">
    <property type="term" value="C:ERCC4-ERCC1 complex"/>
    <property type="evidence" value="ECO:0007669"/>
    <property type="project" value="TreeGrafter"/>
</dbReference>
<evidence type="ECO:0000256" key="3">
    <source>
        <dbReference type="ARBA" id="ARBA00022763"/>
    </source>
</evidence>
<evidence type="ECO:0000259" key="9">
    <source>
        <dbReference type="Pfam" id="PF03834"/>
    </source>
</evidence>
<dbReference type="Proteomes" id="UP000703661">
    <property type="component" value="Unassembled WGS sequence"/>
</dbReference>
<dbReference type="InterPro" id="IPR010994">
    <property type="entry name" value="RuvA_2-like"/>
</dbReference>
<evidence type="ECO:0000313" key="10">
    <source>
        <dbReference type="EMBL" id="KAG0006784.1"/>
    </source>
</evidence>
<feature type="compositionally biased region" description="Polar residues" evidence="8">
    <location>
        <begin position="89"/>
        <end position="132"/>
    </location>
</feature>
<dbReference type="SUPFAM" id="SSF47781">
    <property type="entry name" value="RuvA domain 2-like"/>
    <property type="match status" value="1"/>
</dbReference>
<comment type="subcellular location">
    <subcellularLocation>
        <location evidence="1">Nucleus</location>
    </subcellularLocation>
</comment>
<dbReference type="NCBIfam" id="TIGR00597">
    <property type="entry name" value="rad10"/>
    <property type="match status" value="1"/>
</dbReference>
<feature type="compositionally biased region" description="Acidic residues" evidence="8">
    <location>
        <begin position="133"/>
        <end position="157"/>
    </location>
</feature>
<evidence type="ECO:0000256" key="1">
    <source>
        <dbReference type="ARBA" id="ARBA00004123"/>
    </source>
</evidence>
<dbReference type="InterPro" id="IPR011335">
    <property type="entry name" value="Restrct_endonuc-II-like"/>
</dbReference>
<reference evidence="10" key="1">
    <citation type="journal article" date="2020" name="Fungal Divers.">
        <title>Resolving the Mortierellaceae phylogeny through synthesis of multi-gene phylogenetics and phylogenomics.</title>
        <authorList>
            <person name="Vandepol N."/>
            <person name="Liber J."/>
            <person name="Desiro A."/>
            <person name="Na H."/>
            <person name="Kennedy M."/>
            <person name="Barry K."/>
            <person name="Grigoriev I.V."/>
            <person name="Miller A.N."/>
            <person name="O'Donnell K."/>
            <person name="Stajich J.E."/>
            <person name="Bonito G."/>
        </authorList>
    </citation>
    <scope>NUCLEOTIDE SEQUENCE</scope>
    <source>
        <strain evidence="10">NRRL 2769</strain>
    </source>
</reference>
<dbReference type="FunFam" id="3.40.50.10130:FF:000001">
    <property type="entry name" value="DNA excision repair protein ERCC-1"/>
    <property type="match status" value="1"/>
</dbReference>
<gene>
    <name evidence="10" type="primary">RAD10</name>
    <name evidence="10" type="ORF">BGZ80_005142</name>
</gene>
<protein>
    <recommendedName>
        <fullName evidence="7">DNA excision repair protein ERCC-1</fullName>
    </recommendedName>
</protein>
<feature type="region of interest" description="Disordered" evidence="8">
    <location>
        <begin position="1"/>
        <end position="208"/>
    </location>
</feature>
<keyword evidence="5" id="KW-0234">DNA repair</keyword>
<dbReference type="PANTHER" id="PTHR12749">
    <property type="entry name" value="EXCISION REPAIR CROSS-COMPLEMENTING 1 ERCC1"/>
    <property type="match status" value="1"/>
</dbReference>
<dbReference type="GO" id="GO:0006302">
    <property type="term" value="P:double-strand break repair"/>
    <property type="evidence" value="ECO:0007669"/>
    <property type="project" value="UniProtKB-ARBA"/>
</dbReference>
<feature type="compositionally biased region" description="Basic and acidic residues" evidence="8">
    <location>
        <begin position="24"/>
        <end position="36"/>
    </location>
</feature>
<feature type="domain" description="ERCC1-like central" evidence="9">
    <location>
        <begin position="216"/>
        <end position="329"/>
    </location>
</feature>
<dbReference type="Pfam" id="PF14520">
    <property type="entry name" value="HHH_5"/>
    <property type="match status" value="1"/>
</dbReference>
<dbReference type="GO" id="GO:0004519">
    <property type="term" value="F:endonuclease activity"/>
    <property type="evidence" value="ECO:0007669"/>
    <property type="project" value="UniProtKB-KW"/>
</dbReference>
<evidence type="ECO:0000256" key="4">
    <source>
        <dbReference type="ARBA" id="ARBA00023125"/>
    </source>
</evidence>
<dbReference type="Pfam" id="PF03834">
    <property type="entry name" value="Rad10"/>
    <property type="match status" value="1"/>
</dbReference>
<dbReference type="FunFam" id="1.10.150.20:FF:000017">
    <property type="entry name" value="DNA excision repair protein ERCC-1"/>
    <property type="match status" value="1"/>
</dbReference>
<dbReference type="Gene3D" id="3.40.50.10130">
    <property type="match status" value="1"/>
</dbReference>
<keyword evidence="4" id="KW-0238">DNA-binding</keyword>
<dbReference type="InterPro" id="IPR004579">
    <property type="entry name" value="ERCC1/RAD10/SWI10"/>
</dbReference>
<keyword evidence="3" id="KW-0227">DNA damage</keyword>
<dbReference type="GO" id="GO:0006312">
    <property type="term" value="P:mitotic recombination"/>
    <property type="evidence" value="ECO:0007669"/>
    <property type="project" value="TreeGrafter"/>
</dbReference>
<evidence type="ECO:0000313" key="11">
    <source>
        <dbReference type="Proteomes" id="UP000703661"/>
    </source>
</evidence>
<sequence>MEAGPNNGDINGGTKSTKPFKVPSRAEVEERRKQLEANKPTLHFNPKGIAGANSRLPTNATNLTATVKSPSQNNTTTKDVNPLKRDNPIATNDTQAAVTSSQAGTSAPTIVSSRQHYQQQREPSQKPQNSQSLDDDFGFGDDLGDVILDDDFFDMDDNSPSKVQKPTNPPTQPINASASSSSSAGATPTSAATSTTTDPATTPVVPPPFVPKSKSTVVVKPSQRGNPMLQFIRNVPYEYGDIVPDFIVGLTSCILFLSIRYHRLHPEYIFSRIAALGKTFVLRILLVLVDVDTHQQAIRELTRVAILNDLTIVCAWSNEEAARYIETYKAYENKAPDAIKERVDNDYLSKLTDCLTQIQSINKTDVVTLSSTFGSFRNIMNASVDELGILPGFGERKVRRLLEAFDQPFAVDPKKRKQRRR</sequence>
<dbReference type="GO" id="GO:0006289">
    <property type="term" value="P:nucleotide-excision repair"/>
    <property type="evidence" value="ECO:0007669"/>
    <property type="project" value="UniProtKB-ARBA"/>
</dbReference>
<evidence type="ECO:0000256" key="7">
    <source>
        <dbReference type="ARBA" id="ARBA00071993"/>
    </source>
</evidence>
<feature type="compositionally biased region" description="Low complexity" evidence="8">
    <location>
        <begin position="176"/>
        <end position="203"/>
    </location>
</feature>
<evidence type="ECO:0000256" key="5">
    <source>
        <dbReference type="ARBA" id="ARBA00023204"/>
    </source>
</evidence>
<dbReference type="GO" id="GO:0070914">
    <property type="term" value="P:UV-damage excision repair"/>
    <property type="evidence" value="ECO:0007669"/>
    <property type="project" value="TreeGrafter"/>
</dbReference>
<feature type="compositionally biased region" description="Polar residues" evidence="8">
    <location>
        <begin position="55"/>
        <end position="79"/>
    </location>
</feature>
<dbReference type="PANTHER" id="PTHR12749:SF0">
    <property type="entry name" value="DNA EXCISION REPAIR PROTEIN ERCC-1"/>
    <property type="match status" value="1"/>
</dbReference>
<keyword evidence="10" id="KW-0378">Hydrolase</keyword>
<evidence type="ECO:0000256" key="2">
    <source>
        <dbReference type="ARBA" id="ARBA00008283"/>
    </source>
</evidence>
<comment type="similarity">
    <text evidence="2">Belongs to the ERCC1/RAD10/SWI10 family.</text>
</comment>
<comment type="caution">
    <text evidence="10">The sequence shown here is derived from an EMBL/GenBank/DDBJ whole genome shotgun (WGS) entry which is preliminary data.</text>
</comment>
<proteinExistence type="inferred from homology"/>